<accession>A0A1C7I637</accession>
<dbReference type="SUPFAM" id="SSF49303">
    <property type="entry name" value="beta-Galactosidase/glucuronidase domain"/>
    <property type="match status" value="1"/>
</dbReference>
<dbReference type="Pfam" id="PF02836">
    <property type="entry name" value="Glyco_hydro_2_C"/>
    <property type="match status" value="1"/>
</dbReference>
<dbReference type="PANTHER" id="PTHR42732">
    <property type="entry name" value="BETA-GALACTOSIDASE"/>
    <property type="match status" value="1"/>
</dbReference>
<organism evidence="9 10">
    <name type="scientific">Blautia pseudococcoides</name>
    <dbReference type="NCBI Taxonomy" id="1796616"/>
    <lineage>
        <taxon>Bacteria</taxon>
        <taxon>Bacillati</taxon>
        <taxon>Bacillota</taxon>
        <taxon>Clostridia</taxon>
        <taxon>Lachnospirales</taxon>
        <taxon>Lachnospiraceae</taxon>
        <taxon>Blautia</taxon>
    </lineage>
</organism>
<evidence type="ECO:0000313" key="10">
    <source>
        <dbReference type="Proteomes" id="UP000092574"/>
    </source>
</evidence>
<comment type="similarity">
    <text evidence="1">Belongs to the glycosyl hydrolase 2 family.</text>
</comment>
<dbReference type="Pfam" id="PF18565">
    <property type="entry name" value="Glyco_hydro2_C5"/>
    <property type="match status" value="1"/>
</dbReference>
<dbReference type="InterPro" id="IPR032311">
    <property type="entry name" value="DUF4982"/>
</dbReference>
<dbReference type="GO" id="GO:0004553">
    <property type="term" value="F:hydrolase activity, hydrolyzing O-glycosyl compounds"/>
    <property type="evidence" value="ECO:0007669"/>
    <property type="project" value="InterPro"/>
</dbReference>
<dbReference type="SUPFAM" id="SSF49785">
    <property type="entry name" value="Galactose-binding domain-like"/>
    <property type="match status" value="1"/>
</dbReference>
<protein>
    <submittedName>
        <fullName evidence="9">Glycoside hydrolase family 2</fullName>
    </submittedName>
</protein>
<dbReference type="InterPro" id="IPR040605">
    <property type="entry name" value="Glyco_hydro2_dom5"/>
</dbReference>
<dbReference type="AlphaFoldDB" id="A0A1C7I637"/>
<evidence type="ECO:0000259" key="6">
    <source>
        <dbReference type="Pfam" id="PF02837"/>
    </source>
</evidence>
<dbReference type="InterPro" id="IPR051913">
    <property type="entry name" value="GH2_Domain-Containing"/>
</dbReference>
<dbReference type="PANTHER" id="PTHR42732:SF1">
    <property type="entry name" value="BETA-MANNOSIDASE"/>
    <property type="match status" value="1"/>
</dbReference>
<feature type="domain" description="DUF4982" evidence="7">
    <location>
        <begin position="578"/>
        <end position="640"/>
    </location>
</feature>
<dbReference type="Pfam" id="PF02837">
    <property type="entry name" value="Glyco_hydro_2_N"/>
    <property type="match status" value="1"/>
</dbReference>
<reference evidence="9" key="1">
    <citation type="submission" date="2017-04" db="EMBL/GenBank/DDBJ databases">
        <title>Complete Genome Sequences of Twelve Strains of a Stable Defined Moderately Diverse Mouse Microbiota 2 (sDMDMm2).</title>
        <authorList>
            <person name="Uchimura Y."/>
            <person name="Wyss M."/>
            <person name="Brugiroux S."/>
            <person name="Limenitakis J.P."/>
            <person name="Stecher B."/>
            <person name="McCoy K.D."/>
            <person name="Macpherson A.J."/>
        </authorList>
    </citation>
    <scope>NUCLEOTIDE SEQUENCE</scope>
    <source>
        <strain evidence="9">YL58</strain>
    </source>
</reference>
<proteinExistence type="inferred from homology"/>
<evidence type="ECO:0000259" key="4">
    <source>
        <dbReference type="Pfam" id="PF00703"/>
    </source>
</evidence>
<dbReference type="STRING" id="1796616.A4V09_00020"/>
<dbReference type="PRINTS" id="PR00132">
    <property type="entry name" value="GLHYDRLASE2"/>
</dbReference>
<dbReference type="SUPFAM" id="SSF51445">
    <property type="entry name" value="(Trans)glycosidases"/>
    <property type="match status" value="1"/>
</dbReference>
<evidence type="ECO:0000259" key="8">
    <source>
        <dbReference type="Pfam" id="PF18565"/>
    </source>
</evidence>
<evidence type="ECO:0000256" key="1">
    <source>
        <dbReference type="ARBA" id="ARBA00007401"/>
    </source>
</evidence>
<evidence type="ECO:0000259" key="5">
    <source>
        <dbReference type="Pfam" id="PF02836"/>
    </source>
</evidence>
<evidence type="ECO:0000256" key="3">
    <source>
        <dbReference type="ARBA" id="ARBA00023295"/>
    </source>
</evidence>
<feature type="domain" description="Glycosyl hydrolases family 2 sugar binding" evidence="6">
    <location>
        <begin position="42"/>
        <end position="139"/>
    </location>
</feature>
<dbReference type="GO" id="GO:0005975">
    <property type="term" value="P:carbohydrate metabolic process"/>
    <property type="evidence" value="ECO:0007669"/>
    <property type="project" value="InterPro"/>
</dbReference>
<dbReference type="InterPro" id="IPR036156">
    <property type="entry name" value="Beta-gal/glucu_dom_sf"/>
</dbReference>
<evidence type="ECO:0000259" key="7">
    <source>
        <dbReference type="Pfam" id="PF16355"/>
    </source>
</evidence>
<keyword evidence="3" id="KW-0326">Glycosidase</keyword>
<dbReference type="Pfam" id="PF00703">
    <property type="entry name" value="Glyco_hydro_2"/>
    <property type="match status" value="1"/>
</dbReference>
<dbReference type="InterPro" id="IPR023232">
    <property type="entry name" value="Glyco_hydro_2_AS"/>
</dbReference>
<gene>
    <name evidence="9" type="ORF">A4V09_00020</name>
</gene>
<dbReference type="InterPro" id="IPR006102">
    <property type="entry name" value="Ig-like_GH2"/>
</dbReference>
<dbReference type="EMBL" id="CP015405">
    <property type="protein sequence ID" value="ANU74303.1"/>
    <property type="molecule type" value="Genomic_DNA"/>
</dbReference>
<dbReference type="InterPro" id="IPR017853">
    <property type="entry name" value="GH"/>
</dbReference>
<name>A0A1C7I637_9FIRM</name>
<dbReference type="OrthoDB" id="9762066at2"/>
<dbReference type="Gene3D" id="2.60.120.260">
    <property type="entry name" value="Galactose-binding domain-like"/>
    <property type="match status" value="3"/>
</dbReference>
<keyword evidence="10" id="KW-1185">Reference proteome</keyword>
<feature type="domain" description="Glycoside hydrolase family 2 catalytic" evidence="5">
    <location>
        <begin position="259"/>
        <end position="382"/>
    </location>
</feature>
<sequence length="1149" mass="131147">MLFNDGWEFTKQPLHTGLEEIGKRYEDFYPVGLPHDWLIYHADALYEDATGWYRKRFVCEPEEDMLVFLRFDGIYMDSRIYVNDRLAGEWKYGYSAFEIDITSYLKEGENEIKVSVDHQSPNSRWYSGAGIFRDVWLKKVHRIHILSDGVYFHARKKEDFWEAEVETEAAGENLELRYEIKEKDADRWLPLTGEEHKTLKEAERQVYVYTFKSRIRDPKCWDVENPRCYRLKVSLYSEGKLLQEEEQTVGFCTKEFLPDQGFLLNGRKVKLNGVCEHHDLGCLGSAYHSKAMRRKFRILKEMGANAVRLTHNMPASDVMGLADEMGLLVVSEAFDMWESSKTTYDYARFFPEWYQKDVASWVRRDRNHPSLILWSIGNEIYDTHTGPKGLKWTRILMEEVEKHDPKGNGRPTLGSNYMPWENARKCADVIKIAGYNYGEKYYDAHHKEHPDWVIYGSETSSTVQSRGIYHFPYQQSVLADEDEQCSALGNSTTSWGARSSEDCILAERDHAFSCGQFLWSGFDYIGEPTPYHTRNSYFGQIDTAGFPKDSYYIYQAEWTDYKKNPMVHIFPYWDFNDGQFIDVRVCSNAPVVELFFDGKSQGTFSIDHRHGRQLAGHWQLPYAKGEIRALACDENGRVLAEKVRHSFGEAARICLKPEERTLKADGQDLLFLEISMEDDEGYPVENANNRVRICLEGPGVMAGMDNGDSTDQDEYKTSDKRLFSGRLLAVIKAGIEPGELRITASSPGLPKTELLIPVEKCETLPGRSPLAYAAYTDMDRMAEVEEQTGEDIPVRNIKLKSSAGLHLFEENQETVVTAQICPSNASDRELIWSVVDDAGIPSSLAVIRPQDEVSVRVAAKSDGQFRLRCMSRCGTNKIRIVSQLEFAVSGLGKACLDPYDFISAGLYDYSKGSVGNGNEHGVATARDGESQVAFHNIDFGPYGSDQIVLPVFALTDEPYEIKIYEGVPDEDGSELIADVIYQKPSIWNVYQEETYRLKKRLKGITAICFVLEKKIHLKGFSFLRQSRAWEKNMVSLCDKIYGDSFTKKEDRICGIGNNVTIEFDDMDFGSHGADRITICAETPLEKNAVLISFISKDGEEVRQMVEFEGKMQEQSFQLEPVAGKQKVSFVFLPGSNLDFCWFQFGKGSI</sequence>
<keyword evidence="2 9" id="KW-0378">Hydrolase</keyword>
<dbReference type="InterPro" id="IPR006104">
    <property type="entry name" value="Glyco_hydro_2_N"/>
</dbReference>
<dbReference type="Gene3D" id="3.20.20.80">
    <property type="entry name" value="Glycosidases"/>
    <property type="match status" value="1"/>
</dbReference>
<dbReference type="Pfam" id="PF16355">
    <property type="entry name" value="DUF4982"/>
    <property type="match status" value="1"/>
</dbReference>
<dbReference type="InterPro" id="IPR008979">
    <property type="entry name" value="Galactose-bd-like_sf"/>
</dbReference>
<dbReference type="InterPro" id="IPR006103">
    <property type="entry name" value="Glyco_hydro_2_cat"/>
</dbReference>
<dbReference type="RefSeq" id="WP_065540540.1">
    <property type="nucleotide sequence ID" value="NZ_CP015405.2"/>
</dbReference>
<evidence type="ECO:0000256" key="2">
    <source>
        <dbReference type="ARBA" id="ARBA00022801"/>
    </source>
</evidence>
<feature type="domain" description="Glycoside hydrolase family 2 immunoglobulin-like beta-sandwich" evidence="4">
    <location>
        <begin position="149"/>
        <end position="251"/>
    </location>
</feature>
<dbReference type="PROSITE" id="PS00608">
    <property type="entry name" value="GLYCOSYL_HYDROL_F2_2"/>
    <property type="match status" value="1"/>
</dbReference>
<feature type="domain" description="Glycoside hydrolase family 2" evidence="8">
    <location>
        <begin position="654"/>
        <end position="753"/>
    </location>
</feature>
<dbReference type="InterPro" id="IPR013783">
    <property type="entry name" value="Ig-like_fold"/>
</dbReference>
<dbReference type="Proteomes" id="UP000092574">
    <property type="component" value="Chromosome"/>
</dbReference>
<evidence type="ECO:0000313" key="9">
    <source>
        <dbReference type="EMBL" id="ANU74303.1"/>
    </source>
</evidence>
<dbReference type="InterPro" id="IPR006101">
    <property type="entry name" value="Glyco_hydro_2"/>
</dbReference>
<dbReference type="KEGG" id="byl:A4V09_00020"/>
<dbReference type="Gene3D" id="2.60.40.10">
    <property type="entry name" value="Immunoglobulins"/>
    <property type="match status" value="3"/>
</dbReference>